<evidence type="ECO:0000256" key="7">
    <source>
        <dbReference type="ARBA" id="ARBA00024910"/>
    </source>
</evidence>
<evidence type="ECO:0000313" key="11">
    <source>
        <dbReference type="Proteomes" id="UP000616608"/>
    </source>
</evidence>
<evidence type="ECO:0000256" key="2">
    <source>
        <dbReference type="ARBA" id="ARBA00015195"/>
    </source>
</evidence>
<evidence type="ECO:0000256" key="3">
    <source>
        <dbReference type="ARBA" id="ARBA00022490"/>
    </source>
</evidence>
<accession>A0A917G8L0</accession>
<dbReference type="SUPFAM" id="SSF102829">
    <property type="entry name" value="Cell division protein ZapA-like"/>
    <property type="match status" value="1"/>
</dbReference>
<comment type="caution">
    <text evidence="10">The sequence shown here is derived from an EMBL/GenBank/DDBJ whole genome shotgun (WGS) entry which is preliminary data.</text>
</comment>
<proteinExistence type="predicted"/>
<dbReference type="Pfam" id="PF05164">
    <property type="entry name" value="ZapA"/>
    <property type="match status" value="1"/>
</dbReference>
<dbReference type="Proteomes" id="UP000616608">
    <property type="component" value="Unassembled WGS sequence"/>
</dbReference>
<evidence type="ECO:0000256" key="8">
    <source>
        <dbReference type="ARBA" id="ARBA00026068"/>
    </source>
</evidence>
<dbReference type="Gene3D" id="6.10.250.790">
    <property type="match status" value="1"/>
</dbReference>
<dbReference type="NCBIfam" id="NF010724">
    <property type="entry name" value="PRK14126.1"/>
    <property type="match status" value="1"/>
</dbReference>
<protein>
    <recommendedName>
        <fullName evidence="2">Cell division protein ZapA</fullName>
    </recommendedName>
    <alternativeName>
        <fullName evidence="9">Z ring-associated protein ZapA</fullName>
    </alternativeName>
</protein>
<dbReference type="GO" id="GO:0043093">
    <property type="term" value="P:FtsZ-dependent cytokinesis"/>
    <property type="evidence" value="ECO:0007669"/>
    <property type="project" value="TreeGrafter"/>
</dbReference>
<evidence type="ECO:0000256" key="5">
    <source>
        <dbReference type="ARBA" id="ARBA00023210"/>
    </source>
</evidence>
<reference evidence="10" key="1">
    <citation type="journal article" date="2014" name="Int. J. Syst. Evol. Microbiol.">
        <title>Complete genome sequence of Corynebacterium casei LMG S-19264T (=DSM 44701T), isolated from a smear-ripened cheese.</title>
        <authorList>
            <consortium name="US DOE Joint Genome Institute (JGI-PGF)"/>
            <person name="Walter F."/>
            <person name="Albersmeier A."/>
            <person name="Kalinowski J."/>
            <person name="Ruckert C."/>
        </authorList>
    </citation>
    <scope>NUCLEOTIDE SEQUENCE</scope>
    <source>
        <strain evidence="10">CGMCC 1.15760</strain>
    </source>
</reference>
<dbReference type="InterPro" id="IPR007838">
    <property type="entry name" value="Cell_div_ZapA-like"/>
</dbReference>
<dbReference type="GO" id="GO:0032153">
    <property type="term" value="C:cell division site"/>
    <property type="evidence" value="ECO:0007669"/>
    <property type="project" value="TreeGrafter"/>
</dbReference>
<dbReference type="AlphaFoldDB" id="A0A917G8L0"/>
<dbReference type="PANTHER" id="PTHR34981:SF1">
    <property type="entry name" value="CELL DIVISION PROTEIN ZAPA"/>
    <property type="match status" value="1"/>
</dbReference>
<sequence>MQEQEKNRIAVTIHGSTYYMVGTETVGHMRLIASMVDDRMKEIKRKNPSLDSTQLAVLTAVNMVNENVELKEYIEELEEQLRKLKD</sequence>
<dbReference type="EMBL" id="BMJT01000007">
    <property type="protein sequence ID" value="GGG28157.1"/>
    <property type="molecule type" value="Genomic_DNA"/>
</dbReference>
<keyword evidence="4 10" id="KW-0132">Cell division</keyword>
<dbReference type="InterPro" id="IPR053712">
    <property type="entry name" value="Bac_CellDiv_Activator"/>
</dbReference>
<evidence type="ECO:0000313" key="10">
    <source>
        <dbReference type="EMBL" id="GGG28157.1"/>
    </source>
</evidence>
<dbReference type="GO" id="GO:0030428">
    <property type="term" value="C:cell septum"/>
    <property type="evidence" value="ECO:0007669"/>
    <property type="project" value="TreeGrafter"/>
</dbReference>
<dbReference type="GO" id="GO:0000917">
    <property type="term" value="P:division septum assembly"/>
    <property type="evidence" value="ECO:0007669"/>
    <property type="project" value="UniProtKB-KW"/>
</dbReference>
<evidence type="ECO:0000256" key="4">
    <source>
        <dbReference type="ARBA" id="ARBA00022618"/>
    </source>
</evidence>
<organism evidence="10 11">
    <name type="scientific">Lysinibacillus alkalisoli</name>
    <dbReference type="NCBI Taxonomy" id="1911548"/>
    <lineage>
        <taxon>Bacteria</taxon>
        <taxon>Bacillati</taxon>
        <taxon>Bacillota</taxon>
        <taxon>Bacilli</taxon>
        <taxon>Bacillales</taxon>
        <taxon>Bacillaceae</taxon>
        <taxon>Lysinibacillus</taxon>
    </lineage>
</organism>
<dbReference type="GO" id="GO:0005829">
    <property type="term" value="C:cytosol"/>
    <property type="evidence" value="ECO:0007669"/>
    <property type="project" value="TreeGrafter"/>
</dbReference>
<keyword evidence="3" id="KW-0963">Cytoplasm</keyword>
<dbReference type="InterPro" id="IPR036192">
    <property type="entry name" value="Cell_div_ZapA-like_sf"/>
</dbReference>
<keyword evidence="6" id="KW-0131">Cell cycle</keyword>
<gene>
    <name evidence="10" type="primary">zapA</name>
    <name evidence="10" type="ORF">GCM10007425_23540</name>
</gene>
<comment type="subunit">
    <text evidence="8">Homodimer. Interacts with FtsZ.</text>
</comment>
<comment type="function">
    <text evidence="7">Activator of cell division through the inhibition of FtsZ GTPase activity, therefore promoting FtsZ assembly into bundles of protofilaments necessary for the formation of the division Z ring. It is recruited early at mid-cell but it is not essential for cell division.</text>
</comment>
<evidence type="ECO:0000256" key="9">
    <source>
        <dbReference type="ARBA" id="ARBA00033158"/>
    </source>
</evidence>
<reference evidence="10" key="2">
    <citation type="submission" date="2020-09" db="EMBL/GenBank/DDBJ databases">
        <authorList>
            <person name="Sun Q."/>
            <person name="Zhou Y."/>
        </authorList>
    </citation>
    <scope>NUCLEOTIDE SEQUENCE</scope>
    <source>
        <strain evidence="10">CGMCC 1.15760</strain>
    </source>
</reference>
<dbReference type="PANTHER" id="PTHR34981">
    <property type="entry name" value="CELL DIVISION PROTEIN ZAPA"/>
    <property type="match status" value="1"/>
</dbReference>
<comment type="subcellular location">
    <subcellularLocation>
        <location evidence="1">Cytoplasm</location>
    </subcellularLocation>
</comment>
<keyword evidence="11" id="KW-1185">Reference proteome</keyword>
<keyword evidence="5" id="KW-0717">Septation</keyword>
<evidence type="ECO:0000256" key="1">
    <source>
        <dbReference type="ARBA" id="ARBA00004496"/>
    </source>
</evidence>
<dbReference type="RefSeq" id="WP_188615252.1">
    <property type="nucleotide sequence ID" value="NZ_BMJT01000007.1"/>
</dbReference>
<dbReference type="GO" id="GO:0000921">
    <property type="term" value="P:septin ring assembly"/>
    <property type="evidence" value="ECO:0007669"/>
    <property type="project" value="TreeGrafter"/>
</dbReference>
<name>A0A917G8L0_9BACI</name>
<evidence type="ECO:0000256" key="6">
    <source>
        <dbReference type="ARBA" id="ARBA00023306"/>
    </source>
</evidence>